<protein>
    <submittedName>
        <fullName evidence="1">Uncharacterized protein</fullName>
    </submittedName>
</protein>
<dbReference type="EMBL" id="JPVZ01000001">
    <property type="protein sequence ID" value="OAZ11888.1"/>
    <property type="molecule type" value="Genomic_DNA"/>
</dbReference>
<dbReference type="AlphaFoldDB" id="A0A853L3K2"/>
<accession>A0A853L3K2</accession>
<gene>
    <name evidence="1" type="ORF">TH4_02075</name>
</gene>
<reference evidence="1 2" key="1">
    <citation type="submission" date="2014-07" db="EMBL/GenBank/DDBJ databases">
        <title>Draft genome sequence of Thalassospira tepidiphila 1-1B.</title>
        <authorList>
            <person name="Lai Q."/>
            <person name="Shao Z."/>
        </authorList>
    </citation>
    <scope>NUCLEOTIDE SEQUENCE [LARGE SCALE GENOMIC DNA]</scope>
    <source>
        <strain evidence="1 2">MCCC 1A03514</strain>
    </source>
</reference>
<comment type="caution">
    <text evidence="1">The sequence shown here is derived from an EMBL/GenBank/DDBJ whole genome shotgun (WGS) entry which is preliminary data.</text>
</comment>
<dbReference type="Proteomes" id="UP000094009">
    <property type="component" value="Unassembled WGS sequence"/>
</dbReference>
<proteinExistence type="predicted"/>
<name>A0A853L3K2_9PROT</name>
<organism evidence="1 2">
    <name type="scientific">Thalassospira tepidiphila MCCC 1A03514</name>
    <dbReference type="NCBI Taxonomy" id="1177930"/>
    <lineage>
        <taxon>Bacteria</taxon>
        <taxon>Pseudomonadati</taxon>
        <taxon>Pseudomonadota</taxon>
        <taxon>Alphaproteobacteria</taxon>
        <taxon>Rhodospirillales</taxon>
        <taxon>Thalassospiraceae</taxon>
        <taxon>Thalassospira</taxon>
    </lineage>
</organism>
<sequence length="72" mass="7744">MHSFTGCNPPITEMAALTTKAPLGRLVRDKASAKLLPLFGCLLSGLVVNPLDLDRVTDIKSINQHSKKPGVF</sequence>
<evidence type="ECO:0000313" key="2">
    <source>
        <dbReference type="Proteomes" id="UP000094009"/>
    </source>
</evidence>
<evidence type="ECO:0000313" key="1">
    <source>
        <dbReference type="EMBL" id="OAZ11888.1"/>
    </source>
</evidence>